<evidence type="ECO:0000256" key="5">
    <source>
        <dbReference type="ARBA" id="ARBA00022801"/>
    </source>
</evidence>
<evidence type="ECO:0000256" key="8">
    <source>
        <dbReference type="SAM" id="SignalP"/>
    </source>
</evidence>
<dbReference type="GO" id="GO:0003993">
    <property type="term" value="F:acid phosphatase activity"/>
    <property type="evidence" value="ECO:0007669"/>
    <property type="project" value="UniProtKB-EC"/>
</dbReference>
<dbReference type="EC" id="3.1.3.2" evidence="3"/>
<feature type="chain" id="PRO_5041349784" description="acid phosphatase" evidence="8">
    <location>
        <begin position="18"/>
        <end position="372"/>
    </location>
</feature>
<evidence type="ECO:0000313" key="9">
    <source>
        <dbReference type="EMBL" id="KAK0182660.1"/>
    </source>
</evidence>
<dbReference type="CDD" id="cd07061">
    <property type="entry name" value="HP_HAP_like"/>
    <property type="match status" value="1"/>
</dbReference>
<dbReference type="Pfam" id="PF00328">
    <property type="entry name" value="His_Phos_2"/>
    <property type="match status" value="1"/>
</dbReference>
<dbReference type="InterPro" id="IPR033379">
    <property type="entry name" value="Acid_Pase_AS"/>
</dbReference>
<evidence type="ECO:0000256" key="1">
    <source>
        <dbReference type="ARBA" id="ARBA00000032"/>
    </source>
</evidence>
<dbReference type="InterPro" id="IPR000560">
    <property type="entry name" value="His_Pase_clade-2"/>
</dbReference>
<dbReference type="AlphaFoldDB" id="A0AA39G7U4"/>
<protein>
    <recommendedName>
        <fullName evidence="3">acid phosphatase</fullName>
        <ecNumber evidence="3">3.1.3.2</ecNumber>
    </recommendedName>
</protein>
<evidence type="ECO:0000256" key="2">
    <source>
        <dbReference type="ARBA" id="ARBA00005375"/>
    </source>
</evidence>
<dbReference type="Proteomes" id="UP001168972">
    <property type="component" value="Unassembled WGS sequence"/>
</dbReference>
<feature type="signal peptide" evidence="8">
    <location>
        <begin position="1"/>
        <end position="17"/>
    </location>
</feature>
<accession>A0AA39G7U4</accession>
<dbReference type="PROSITE" id="PS00616">
    <property type="entry name" value="HIS_ACID_PHOSPHAT_1"/>
    <property type="match status" value="1"/>
</dbReference>
<comment type="catalytic activity">
    <reaction evidence="1">
        <text>a phosphate monoester + H2O = an alcohol + phosphate</text>
        <dbReference type="Rhea" id="RHEA:15017"/>
        <dbReference type="ChEBI" id="CHEBI:15377"/>
        <dbReference type="ChEBI" id="CHEBI:30879"/>
        <dbReference type="ChEBI" id="CHEBI:43474"/>
        <dbReference type="ChEBI" id="CHEBI:67140"/>
        <dbReference type="EC" id="3.1.3.2"/>
    </reaction>
</comment>
<dbReference type="EMBL" id="JAQQBR010000001">
    <property type="protein sequence ID" value="KAK0182660.1"/>
    <property type="molecule type" value="Genomic_DNA"/>
</dbReference>
<keyword evidence="7" id="KW-0325">Glycoprotein</keyword>
<dbReference type="PANTHER" id="PTHR11567:SF211">
    <property type="entry name" value="PROSTATIC ACID PHOSPHATASE"/>
    <property type="match status" value="1"/>
</dbReference>
<keyword evidence="10" id="KW-1185">Reference proteome</keyword>
<sequence length="372" mass="42844">MALNYIHLCMIVLVIDSIEHFIVPSIASSDDYKLEFLSVIFRHGDRSPEELYPNDPNVDYIDSTNFGHLTNLGKARAYKLGTELRRLYDDFLGETYTPSVIKARSTDYDRTKMSLMIVLSALYPPKGKQLWHPTLNWQPIPISYVPRSTDFLTAIYSCPLYVEEVMRVQNSEEIINQVEKYRPLMMNLTYWTGKSINSSTEMLLLYHTLMSEFSMGLELPKWTENIFPSGPLLDATILRLKILNYNMKLRRLFSGFLLKNIIESMNGLANETIKDGRKIHLFSAHDTNIASFLLTLNVFEPHVPEYTSAVTVELLRNKHKEYFVGIRYYLGTSPTTKVLNIAECDSNPCPLKKFIHLMENMMPISDDALCSH</sequence>
<evidence type="ECO:0000313" key="10">
    <source>
        <dbReference type="Proteomes" id="UP001168972"/>
    </source>
</evidence>
<keyword evidence="6" id="KW-1015">Disulfide bond</keyword>
<dbReference type="SUPFAM" id="SSF53254">
    <property type="entry name" value="Phosphoglycerate mutase-like"/>
    <property type="match status" value="1"/>
</dbReference>
<gene>
    <name evidence="9" type="ORF">PV327_000774</name>
</gene>
<comment type="caution">
    <text evidence="9">The sequence shown here is derived from an EMBL/GenBank/DDBJ whole genome shotgun (WGS) entry which is preliminary data.</text>
</comment>
<dbReference type="PANTHER" id="PTHR11567">
    <property type="entry name" value="ACID PHOSPHATASE-RELATED"/>
    <property type="match status" value="1"/>
</dbReference>
<name>A0AA39G7U4_MICHY</name>
<keyword evidence="4 8" id="KW-0732">Signal</keyword>
<reference evidence="9" key="2">
    <citation type="submission" date="2023-03" db="EMBL/GenBank/DDBJ databases">
        <authorList>
            <person name="Inwood S.N."/>
            <person name="Skelly J.G."/>
            <person name="Guhlin J."/>
            <person name="Harrop T.W.R."/>
            <person name="Goldson S.G."/>
            <person name="Dearden P.K."/>
        </authorList>
    </citation>
    <scope>NUCLEOTIDE SEQUENCE</scope>
    <source>
        <strain evidence="9">Lincoln</strain>
        <tissue evidence="9">Whole body</tissue>
    </source>
</reference>
<dbReference type="Gene3D" id="3.40.50.1240">
    <property type="entry name" value="Phosphoglycerate mutase-like"/>
    <property type="match status" value="1"/>
</dbReference>
<proteinExistence type="inferred from homology"/>
<keyword evidence="5" id="KW-0378">Hydrolase</keyword>
<evidence type="ECO:0000256" key="3">
    <source>
        <dbReference type="ARBA" id="ARBA00012646"/>
    </source>
</evidence>
<dbReference type="PROSITE" id="PS00778">
    <property type="entry name" value="HIS_ACID_PHOSPHAT_2"/>
    <property type="match status" value="1"/>
</dbReference>
<dbReference type="InterPro" id="IPR050645">
    <property type="entry name" value="Histidine_acid_phosphatase"/>
</dbReference>
<evidence type="ECO:0000256" key="4">
    <source>
        <dbReference type="ARBA" id="ARBA00022729"/>
    </source>
</evidence>
<evidence type="ECO:0000256" key="6">
    <source>
        <dbReference type="ARBA" id="ARBA00023157"/>
    </source>
</evidence>
<dbReference type="InterPro" id="IPR029033">
    <property type="entry name" value="His_PPase_superfam"/>
</dbReference>
<comment type="similarity">
    <text evidence="2">Belongs to the histidine acid phosphatase family.</text>
</comment>
<reference evidence="9" key="1">
    <citation type="journal article" date="2023" name="bioRxiv">
        <title>Scaffold-level genome assemblies of two parasitoid biocontrol wasps reveal the parthenogenesis mechanism and an associated novel virus.</title>
        <authorList>
            <person name="Inwood S."/>
            <person name="Skelly J."/>
            <person name="Guhlin J."/>
            <person name="Harrop T."/>
            <person name="Goldson S."/>
            <person name="Dearden P."/>
        </authorList>
    </citation>
    <scope>NUCLEOTIDE SEQUENCE</scope>
    <source>
        <strain evidence="9">Lincoln</strain>
        <tissue evidence="9">Whole body</tissue>
    </source>
</reference>
<organism evidence="9 10">
    <name type="scientific">Microctonus hyperodae</name>
    <name type="common">Parasitoid wasp</name>
    <dbReference type="NCBI Taxonomy" id="165561"/>
    <lineage>
        <taxon>Eukaryota</taxon>
        <taxon>Metazoa</taxon>
        <taxon>Ecdysozoa</taxon>
        <taxon>Arthropoda</taxon>
        <taxon>Hexapoda</taxon>
        <taxon>Insecta</taxon>
        <taxon>Pterygota</taxon>
        <taxon>Neoptera</taxon>
        <taxon>Endopterygota</taxon>
        <taxon>Hymenoptera</taxon>
        <taxon>Apocrita</taxon>
        <taxon>Ichneumonoidea</taxon>
        <taxon>Braconidae</taxon>
        <taxon>Euphorinae</taxon>
        <taxon>Microctonus</taxon>
    </lineage>
</organism>
<evidence type="ECO:0000256" key="7">
    <source>
        <dbReference type="ARBA" id="ARBA00023180"/>
    </source>
</evidence>